<evidence type="ECO:0000313" key="2">
    <source>
        <dbReference type="Proteomes" id="UP001160334"/>
    </source>
</evidence>
<reference evidence="1 2" key="1">
    <citation type="submission" date="2023-04" db="EMBL/GenBank/DDBJ databases">
        <title>Forest soil microbial communities from Buena Vista Peninsula, Colon Province, Panama.</title>
        <authorList>
            <person name="Bouskill N."/>
        </authorList>
    </citation>
    <scope>NUCLEOTIDE SEQUENCE [LARGE SCALE GENOMIC DNA]</scope>
    <source>
        <strain evidence="1 2">CFH S0262</strain>
    </source>
</reference>
<evidence type="ECO:0000313" key="1">
    <source>
        <dbReference type="EMBL" id="MDH6281637.1"/>
    </source>
</evidence>
<keyword evidence="2" id="KW-1185">Reference proteome</keyword>
<organism evidence="1 2">
    <name type="scientific">Prescottella agglutinans</name>
    <dbReference type="NCBI Taxonomy" id="1644129"/>
    <lineage>
        <taxon>Bacteria</taxon>
        <taxon>Bacillati</taxon>
        <taxon>Actinomycetota</taxon>
        <taxon>Actinomycetes</taxon>
        <taxon>Mycobacteriales</taxon>
        <taxon>Nocardiaceae</taxon>
        <taxon>Prescottella</taxon>
    </lineage>
</organism>
<gene>
    <name evidence="1" type="ORF">M2280_002858</name>
</gene>
<comment type="caution">
    <text evidence="1">The sequence shown here is derived from an EMBL/GenBank/DDBJ whole genome shotgun (WGS) entry which is preliminary data.</text>
</comment>
<proteinExistence type="predicted"/>
<dbReference type="EMBL" id="JARXVC010000006">
    <property type="protein sequence ID" value="MDH6281637.1"/>
    <property type="molecule type" value="Genomic_DNA"/>
</dbReference>
<protein>
    <submittedName>
        <fullName evidence="1">Uncharacterized protein</fullName>
    </submittedName>
</protein>
<sequence length="33" mass="3765">MHAHDCDLNVDGVKLADEFVDFLFNGWVASENR</sequence>
<name>A0ABT6MBG5_9NOCA</name>
<accession>A0ABT6MBG5</accession>
<dbReference type="Proteomes" id="UP001160334">
    <property type="component" value="Unassembled WGS sequence"/>
</dbReference>